<name>A0A2M8LBY2_9BACT</name>
<evidence type="ECO:0000313" key="3">
    <source>
        <dbReference type="Proteomes" id="UP000228700"/>
    </source>
</evidence>
<evidence type="ECO:0008006" key="4">
    <source>
        <dbReference type="Google" id="ProtNLM"/>
    </source>
</evidence>
<keyword evidence="1" id="KW-1133">Transmembrane helix</keyword>
<gene>
    <name evidence="2" type="ORF">COV01_02610</name>
</gene>
<protein>
    <recommendedName>
        <fullName evidence="4">Serine protease</fullName>
    </recommendedName>
</protein>
<organism evidence="2 3">
    <name type="scientific">Candidatus Taylorbacteria bacterium CG10_big_fil_rev_8_21_14_0_10_41_48</name>
    <dbReference type="NCBI Taxonomy" id="1975024"/>
    <lineage>
        <taxon>Bacteria</taxon>
        <taxon>Candidatus Tayloriibacteriota</taxon>
    </lineage>
</organism>
<proteinExistence type="predicted"/>
<reference evidence="3" key="1">
    <citation type="submission" date="2017-09" db="EMBL/GenBank/DDBJ databases">
        <title>Depth-based differentiation of microbial function through sediment-hosted aquifers and enrichment of novel symbionts in the deep terrestrial subsurface.</title>
        <authorList>
            <person name="Probst A.J."/>
            <person name="Ladd B."/>
            <person name="Jarett J.K."/>
            <person name="Geller-Mcgrath D.E."/>
            <person name="Sieber C.M.K."/>
            <person name="Emerson J.B."/>
            <person name="Anantharaman K."/>
            <person name="Thomas B.C."/>
            <person name="Malmstrom R."/>
            <person name="Stieglmeier M."/>
            <person name="Klingl A."/>
            <person name="Woyke T."/>
            <person name="Ryan C.M."/>
            <person name="Banfield J.F."/>
        </authorList>
    </citation>
    <scope>NUCLEOTIDE SEQUENCE [LARGE SCALE GENOMIC DNA]</scope>
</reference>
<comment type="caution">
    <text evidence="2">The sequence shown here is derived from an EMBL/GenBank/DDBJ whole genome shotgun (WGS) entry which is preliminary data.</text>
</comment>
<evidence type="ECO:0000256" key="1">
    <source>
        <dbReference type="SAM" id="Phobius"/>
    </source>
</evidence>
<dbReference type="Proteomes" id="UP000228700">
    <property type="component" value="Unassembled WGS sequence"/>
</dbReference>
<dbReference type="AlphaFoldDB" id="A0A2M8LBY2"/>
<sequence length="282" mass="29340">MDIEELNKSQIVMLTLLVSFVTSIATGIVTVSLMDQAPPTVTQTINRVVERTIERVVPEETQTATVITQERTVVVKESELIAQAVDRISPSIVSVHNTKEGGELGDFAARGVVVAPNIVVTTLTEAKESGEYFITLSGKKVVLGKVMSIDKASSLVMLSYTSDEEIAVPPAAFVTTAPKLGQTVVALTGSDRVRIANGLVTGFIDSPKQGSEGQNASTDNKLFETSIAQSSLVRGSIVINTDGAVIGIAEGSSSSITPATTILSALSAVGKDSDSGSADSGE</sequence>
<dbReference type="Gene3D" id="2.40.10.120">
    <property type="match status" value="1"/>
</dbReference>
<keyword evidence="1" id="KW-0472">Membrane</keyword>
<dbReference type="InterPro" id="IPR009003">
    <property type="entry name" value="Peptidase_S1_PA"/>
</dbReference>
<accession>A0A2M8LBY2</accession>
<evidence type="ECO:0000313" key="2">
    <source>
        <dbReference type="EMBL" id="PJE74123.1"/>
    </source>
</evidence>
<feature type="transmembrane region" description="Helical" evidence="1">
    <location>
        <begin position="12"/>
        <end position="34"/>
    </location>
</feature>
<dbReference type="EMBL" id="PFEQ01000012">
    <property type="protein sequence ID" value="PJE74123.1"/>
    <property type="molecule type" value="Genomic_DNA"/>
</dbReference>
<dbReference type="SUPFAM" id="SSF50494">
    <property type="entry name" value="Trypsin-like serine proteases"/>
    <property type="match status" value="1"/>
</dbReference>
<keyword evidence="1" id="KW-0812">Transmembrane</keyword>